<dbReference type="Pfam" id="PF06568">
    <property type="entry name" value="YjiS-like"/>
    <property type="match status" value="1"/>
</dbReference>
<sequence>MTVAIPRLADQPAFALGRALGLGLAAWRHRRARRLAFASLLDMNPHRLADLGLSADAIEAALAARRNPHSKEIRK</sequence>
<feature type="domain" description="YjiS-like" evidence="1">
    <location>
        <begin position="25"/>
        <end position="59"/>
    </location>
</feature>
<reference evidence="2 3" key="1">
    <citation type="journal article" date="2015" name="Int. J. Syst. Evol. Microbiol.">
        <title>Youhaiella tibetensis gen. nov., sp. nov., isolated from subsurface sediment.</title>
        <authorList>
            <person name="Wang Y.X."/>
            <person name="Huang F.Q."/>
            <person name="Nogi Y."/>
            <person name="Pang S.J."/>
            <person name="Wang P.K."/>
            <person name="Lv J."/>
        </authorList>
    </citation>
    <scope>NUCLEOTIDE SEQUENCE [LARGE SCALE GENOMIC DNA]</scope>
    <source>
        <strain evidence="3">fig4</strain>
    </source>
</reference>
<evidence type="ECO:0000313" key="2">
    <source>
        <dbReference type="EMBL" id="QEE22616.1"/>
    </source>
</evidence>
<evidence type="ECO:0000259" key="1">
    <source>
        <dbReference type="Pfam" id="PF06568"/>
    </source>
</evidence>
<dbReference type="RefSeq" id="WP_147658089.1">
    <property type="nucleotide sequence ID" value="NZ_BMFM01000001.1"/>
</dbReference>
<name>A0A5B9DTW2_9HYPH</name>
<proteinExistence type="predicted"/>
<accession>A0A5B9DTW2</accession>
<dbReference type="InterPro" id="IPR009506">
    <property type="entry name" value="YjiS-like"/>
</dbReference>
<gene>
    <name evidence="2" type="ORF">FNA67_21695</name>
</gene>
<dbReference type="AlphaFoldDB" id="A0A5B9DTW2"/>
<organism evidence="2 3">
    <name type="scientific">Paradevosia tibetensis</name>
    <dbReference type="NCBI Taxonomy" id="1447062"/>
    <lineage>
        <taxon>Bacteria</taxon>
        <taxon>Pseudomonadati</taxon>
        <taxon>Pseudomonadota</taxon>
        <taxon>Alphaproteobacteria</taxon>
        <taxon>Hyphomicrobiales</taxon>
        <taxon>Devosiaceae</taxon>
        <taxon>Paradevosia</taxon>
    </lineage>
</organism>
<dbReference type="Proteomes" id="UP000321062">
    <property type="component" value="Chromosome"/>
</dbReference>
<protein>
    <submittedName>
        <fullName evidence="2">DUF1127 domain-containing protein</fullName>
    </submittedName>
</protein>
<dbReference type="KEGG" id="yti:FNA67_21695"/>
<dbReference type="EMBL" id="CP041690">
    <property type="protein sequence ID" value="QEE22616.1"/>
    <property type="molecule type" value="Genomic_DNA"/>
</dbReference>
<keyword evidence="3" id="KW-1185">Reference proteome</keyword>
<evidence type="ECO:0000313" key="3">
    <source>
        <dbReference type="Proteomes" id="UP000321062"/>
    </source>
</evidence>